<keyword evidence="2 5" id="KW-0812">Transmembrane</keyword>
<dbReference type="PANTHER" id="PTHR10037">
    <property type="entry name" value="VOLTAGE-GATED CATION CHANNEL CALCIUM AND SODIUM"/>
    <property type="match status" value="1"/>
</dbReference>
<organism evidence="8 9">
    <name type="scientific">Orchesella dallaii</name>
    <dbReference type="NCBI Taxonomy" id="48710"/>
    <lineage>
        <taxon>Eukaryota</taxon>
        <taxon>Metazoa</taxon>
        <taxon>Ecdysozoa</taxon>
        <taxon>Arthropoda</taxon>
        <taxon>Hexapoda</taxon>
        <taxon>Collembola</taxon>
        <taxon>Entomobryomorpha</taxon>
        <taxon>Entomobryoidea</taxon>
        <taxon>Orchesellidae</taxon>
        <taxon>Orchesellinae</taxon>
        <taxon>Orchesella</taxon>
    </lineage>
</organism>
<dbReference type="EMBL" id="CAXLJM020000030">
    <property type="protein sequence ID" value="CAL8098051.1"/>
    <property type="molecule type" value="Genomic_DNA"/>
</dbReference>
<feature type="transmembrane region" description="Helical" evidence="5">
    <location>
        <begin position="127"/>
        <end position="145"/>
    </location>
</feature>
<dbReference type="PANTHER" id="PTHR10037:SF288">
    <property type="entry name" value="SODIUM CHANNEL PROTEIN PARA"/>
    <property type="match status" value="1"/>
</dbReference>
<sequence>MIVLLSILLNMVALTMERQNPSQGHKNTLLILNGISTGLLSAECLLNLIATDYLFFKCAWNLFDFVVATVSVADLIRQDQYGTPLLPFSTGLIRLIRLAKVSSLLRQFKVAAGLRQLLSVLQVSLPAFFNMCLLLFLVMFIYGTLGMEFFKYIKLRAVFDYEFNFQTLPQALMVLFQISTSAGMQSLL</sequence>
<dbReference type="InterPro" id="IPR005821">
    <property type="entry name" value="Ion_trans_dom"/>
</dbReference>
<accession>A0ABP1QGQ1</accession>
<keyword evidence="3 5" id="KW-1133">Transmembrane helix</keyword>
<evidence type="ECO:0000256" key="3">
    <source>
        <dbReference type="ARBA" id="ARBA00022989"/>
    </source>
</evidence>
<feature type="signal peptide" evidence="6">
    <location>
        <begin position="1"/>
        <end position="17"/>
    </location>
</feature>
<keyword evidence="6" id="KW-0732">Signal</keyword>
<comment type="subcellular location">
    <subcellularLocation>
        <location evidence="1">Membrane</location>
        <topology evidence="1">Multi-pass membrane protein</topology>
    </subcellularLocation>
</comment>
<name>A0ABP1QGQ1_9HEXA</name>
<reference evidence="8 9" key="1">
    <citation type="submission" date="2024-08" db="EMBL/GenBank/DDBJ databases">
        <authorList>
            <person name="Cucini C."/>
            <person name="Frati F."/>
        </authorList>
    </citation>
    <scope>NUCLEOTIDE SEQUENCE [LARGE SCALE GENOMIC DNA]</scope>
</reference>
<evidence type="ECO:0000256" key="5">
    <source>
        <dbReference type="SAM" id="Phobius"/>
    </source>
</evidence>
<evidence type="ECO:0000313" key="8">
    <source>
        <dbReference type="EMBL" id="CAL8098051.1"/>
    </source>
</evidence>
<evidence type="ECO:0000259" key="7">
    <source>
        <dbReference type="Pfam" id="PF00520"/>
    </source>
</evidence>
<keyword evidence="4 5" id="KW-0472">Membrane</keyword>
<dbReference type="SUPFAM" id="SSF81324">
    <property type="entry name" value="Voltage-gated potassium channels"/>
    <property type="match status" value="1"/>
</dbReference>
<dbReference type="Gene3D" id="1.20.120.350">
    <property type="entry name" value="Voltage-gated potassium channels. Chain C"/>
    <property type="match status" value="1"/>
</dbReference>
<keyword evidence="9" id="KW-1185">Reference proteome</keyword>
<dbReference type="InterPro" id="IPR027359">
    <property type="entry name" value="Volt_channel_dom_sf"/>
</dbReference>
<evidence type="ECO:0000256" key="1">
    <source>
        <dbReference type="ARBA" id="ARBA00004141"/>
    </source>
</evidence>
<feature type="chain" id="PRO_5045434110" description="Ion transport domain-containing protein" evidence="6">
    <location>
        <begin position="18"/>
        <end position="188"/>
    </location>
</feature>
<gene>
    <name evidence="8" type="ORF">ODALV1_LOCUS9819</name>
</gene>
<protein>
    <recommendedName>
        <fullName evidence="7">Ion transport domain-containing protein</fullName>
    </recommendedName>
</protein>
<evidence type="ECO:0000313" key="9">
    <source>
        <dbReference type="Proteomes" id="UP001642540"/>
    </source>
</evidence>
<dbReference type="Pfam" id="PF00520">
    <property type="entry name" value="Ion_trans"/>
    <property type="match status" value="1"/>
</dbReference>
<comment type="caution">
    <text evidence="8">The sequence shown here is derived from an EMBL/GenBank/DDBJ whole genome shotgun (WGS) entry which is preliminary data.</text>
</comment>
<proteinExistence type="predicted"/>
<dbReference type="InterPro" id="IPR043203">
    <property type="entry name" value="VGCC_Ca_Na"/>
</dbReference>
<evidence type="ECO:0000256" key="2">
    <source>
        <dbReference type="ARBA" id="ARBA00022692"/>
    </source>
</evidence>
<evidence type="ECO:0000256" key="6">
    <source>
        <dbReference type="SAM" id="SignalP"/>
    </source>
</evidence>
<feature type="domain" description="Ion transport" evidence="7">
    <location>
        <begin position="1"/>
        <end position="187"/>
    </location>
</feature>
<dbReference type="Gene3D" id="1.10.287.70">
    <property type="match status" value="1"/>
</dbReference>
<evidence type="ECO:0000256" key="4">
    <source>
        <dbReference type="ARBA" id="ARBA00023136"/>
    </source>
</evidence>
<dbReference type="Proteomes" id="UP001642540">
    <property type="component" value="Unassembled WGS sequence"/>
</dbReference>